<organism evidence="2 3">
    <name type="scientific">Batillaria attramentaria</name>
    <dbReference type="NCBI Taxonomy" id="370345"/>
    <lineage>
        <taxon>Eukaryota</taxon>
        <taxon>Metazoa</taxon>
        <taxon>Spiralia</taxon>
        <taxon>Lophotrochozoa</taxon>
        <taxon>Mollusca</taxon>
        <taxon>Gastropoda</taxon>
        <taxon>Caenogastropoda</taxon>
        <taxon>Sorbeoconcha</taxon>
        <taxon>Cerithioidea</taxon>
        <taxon>Batillariidae</taxon>
        <taxon>Batillaria</taxon>
    </lineage>
</organism>
<dbReference type="EMBL" id="JACVVK020000052">
    <property type="protein sequence ID" value="KAK7498168.1"/>
    <property type="molecule type" value="Genomic_DNA"/>
</dbReference>
<sequence length="82" mass="9051">MLMKENIIYLPQSSRGRFTIGNVLSIGKRQRTLNLLQREGAANGDGETERDLTETMTRASAIDCSNSLSESDKSVHDHVKTG</sequence>
<name>A0ABD0LGA7_9CAEN</name>
<comment type="caution">
    <text evidence="2">The sequence shown here is derived from an EMBL/GenBank/DDBJ whole genome shotgun (WGS) entry which is preliminary data.</text>
</comment>
<reference evidence="2 3" key="1">
    <citation type="journal article" date="2023" name="Sci. Data">
        <title>Genome assembly of the Korean intertidal mud-creeper Batillaria attramentaria.</title>
        <authorList>
            <person name="Patra A.K."/>
            <person name="Ho P.T."/>
            <person name="Jun S."/>
            <person name="Lee S.J."/>
            <person name="Kim Y."/>
            <person name="Won Y.J."/>
        </authorList>
    </citation>
    <scope>NUCLEOTIDE SEQUENCE [LARGE SCALE GENOMIC DNA]</scope>
    <source>
        <strain evidence="2">Wonlab-2016</strain>
    </source>
</reference>
<evidence type="ECO:0000313" key="2">
    <source>
        <dbReference type="EMBL" id="KAK7498168.1"/>
    </source>
</evidence>
<dbReference type="AlphaFoldDB" id="A0ABD0LGA7"/>
<feature type="compositionally biased region" description="Basic and acidic residues" evidence="1">
    <location>
        <begin position="70"/>
        <end position="82"/>
    </location>
</feature>
<gene>
    <name evidence="2" type="ORF">BaRGS_00010428</name>
</gene>
<evidence type="ECO:0000256" key="1">
    <source>
        <dbReference type="SAM" id="MobiDB-lite"/>
    </source>
</evidence>
<evidence type="ECO:0000313" key="3">
    <source>
        <dbReference type="Proteomes" id="UP001519460"/>
    </source>
</evidence>
<keyword evidence="3" id="KW-1185">Reference proteome</keyword>
<accession>A0ABD0LGA7</accession>
<dbReference type="Proteomes" id="UP001519460">
    <property type="component" value="Unassembled WGS sequence"/>
</dbReference>
<feature type="region of interest" description="Disordered" evidence="1">
    <location>
        <begin position="61"/>
        <end position="82"/>
    </location>
</feature>
<protein>
    <submittedName>
        <fullName evidence="2">Uncharacterized protein</fullName>
    </submittedName>
</protein>
<proteinExistence type="predicted"/>